<dbReference type="SUPFAM" id="SSF49879">
    <property type="entry name" value="SMAD/FHA domain"/>
    <property type="match status" value="1"/>
</dbReference>
<sequence length="847" mass="95608">MTMFIRSHQFEKENADADAQVKCAEPSDKCSTSTENMELATSEFRAKDGIPDQSLTAPLNRATFLCLATADFHPPEWACEPLDVNEHARLEAYRDSRHCATYMIATKRVCYFGRDQEHCDHVLGNPSISRKHAAFIHDDAGGIYIVDLMSRHGTLVGRKEVTPHDPLLLHDGDTIKFGQSVRVYLLRGVSAEGTSAPLKKSWPRVKLKAPSVSNIIPKLPTRPKYSANVTKLINTSCYATITDEKLEEYWKCVEEFTEEERKDFADSLLDKFEARYEFHATQVHRNAFMLIVALLKRNICVDEFEANLSKITQLSQQRNDSIYRADARKLLQLMAATRLDPVASVSPNCSLSPDHDTDSADSEGEDREASIPTRERVLSDEGRKLFLAGHNSQSVEYQPPDMGLCNSQSKSADQETTSLENREEEDNCSFTTEQQPQYEIQPIAQETSGFSFMTNNGASGHDDDEPAANTTSAFRFLQETTTPNLKDATAAITPGNEAVEEVETPSPDIEIRHEQPPPLPAVLPDDLLMNTQNMADDLYEEMWHSTCELKEWSSDLPGCFDPIRLEAIFRIAHINVNSKRRVGGQEQWLLQAVQRHDGTMFLAELMLLPSLQEVCATFKWIVNSLLYENSHESFINIFSYCIQKYIYESSLKCIESNMSPVSSTGHQSSLGACLNTRNHCEQEVLSVDESAHDDERVDDESDTEDDLIELFEIRNLLVDEPNIEPSQFEQVWVNGCSIGTMSYKINLVPTKEHIIQIMKNNALCCLASGCVDGTYKFYFYSESRELKSAFCVELLLDSNTAEVHSTMKRFSVQELAVSDELSQDQVDASFMCHMEEIFIQNLDIVRV</sequence>
<dbReference type="EMBL" id="FR824055">
    <property type="protein sequence ID" value="CCA15285.1"/>
    <property type="molecule type" value="Genomic_DNA"/>
</dbReference>
<dbReference type="FunFam" id="2.60.200.20:FF:000019">
    <property type="entry name" value="Nuclear inhibitor of protein phosphatase"/>
    <property type="match status" value="1"/>
</dbReference>
<dbReference type="InterPro" id="IPR050923">
    <property type="entry name" value="Cell_Proc_Reg/RNA_Proc"/>
</dbReference>
<feature type="domain" description="FHA" evidence="2">
    <location>
        <begin position="110"/>
        <end position="161"/>
    </location>
</feature>
<dbReference type="HOGENOM" id="CLU_396639_0_0_1"/>
<dbReference type="GO" id="GO:0030131">
    <property type="term" value="C:clathrin adaptor complex"/>
    <property type="evidence" value="ECO:0007669"/>
    <property type="project" value="InterPro"/>
</dbReference>
<protein>
    <submittedName>
        <fullName evidence="3">Uncharacterized protein AlNc14C10G1246</fullName>
    </submittedName>
</protein>
<reference evidence="3" key="1">
    <citation type="journal article" date="2011" name="PLoS Biol.">
        <title>Gene gain and loss during evolution of obligate parasitism in the white rust pathogen of Arabidopsis thaliana.</title>
        <authorList>
            <person name="Kemen E."/>
            <person name="Gardiner A."/>
            <person name="Schultz-Larsen T."/>
            <person name="Kemen A.C."/>
            <person name="Balmuth A.L."/>
            <person name="Robert-Seilaniantz A."/>
            <person name="Bailey K."/>
            <person name="Holub E."/>
            <person name="Studholme D.J."/>
            <person name="Maclean D."/>
            <person name="Jones J.D."/>
        </authorList>
    </citation>
    <scope>NUCLEOTIDE SEQUENCE</scope>
</reference>
<dbReference type="AlphaFoldDB" id="F0W2J9"/>
<gene>
    <name evidence="3" type="primary">AlNc14C10G1246</name>
    <name evidence="3" type="ORF">ALNC14_014280</name>
</gene>
<feature type="region of interest" description="Disordered" evidence="1">
    <location>
        <begin position="390"/>
        <end position="439"/>
    </location>
</feature>
<feature type="region of interest" description="Disordered" evidence="1">
    <location>
        <begin position="344"/>
        <end position="376"/>
    </location>
</feature>
<feature type="compositionally biased region" description="Polar residues" evidence="1">
    <location>
        <begin position="428"/>
        <end position="439"/>
    </location>
</feature>
<evidence type="ECO:0000259" key="2">
    <source>
        <dbReference type="PROSITE" id="PS50006"/>
    </source>
</evidence>
<dbReference type="Pfam" id="PF00498">
    <property type="entry name" value="FHA"/>
    <property type="match status" value="1"/>
</dbReference>
<dbReference type="InterPro" id="IPR012295">
    <property type="entry name" value="TBP_dom_sf"/>
</dbReference>
<dbReference type="GO" id="GO:0016192">
    <property type="term" value="P:vesicle-mediated transport"/>
    <property type="evidence" value="ECO:0007669"/>
    <property type="project" value="InterPro"/>
</dbReference>
<dbReference type="SMART" id="SM00240">
    <property type="entry name" value="FHA"/>
    <property type="match status" value="1"/>
</dbReference>
<dbReference type="Gene3D" id="2.60.200.20">
    <property type="match status" value="1"/>
</dbReference>
<feature type="compositionally biased region" description="Polar residues" evidence="1">
    <location>
        <begin position="405"/>
        <end position="419"/>
    </location>
</feature>
<dbReference type="InterPro" id="IPR000253">
    <property type="entry name" value="FHA_dom"/>
</dbReference>
<evidence type="ECO:0000313" key="3">
    <source>
        <dbReference type="EMBL" id="CCA15285.1"/>
    </source>
</evidence>
<reference evidence="3" key="2">
    <citation type="submission" date="2011-02" db="EMBL/GenBank/DDBJ databases">
        <authorList>
            <person name="MacLean D."/>
        </authorList>
    </citation>
    <scope>NUCLEOTIDE SEQUENCE</scope>
</reference>
<dbReference type="PROSITE" id="PS50006">
    <property type="entry name" value="FHA_DOMAIN"/>
    <property type="match status" value="1"/>
</dbReference>
<dbReference type="Pfam" id="PF09066">
    <property type="entry name" value="B2-adapt-app_C"/>
    <property type="match status" value="1"/>
</dbReference>
<dbReference type="Gene3D" id="3.30.310.10">
    <property type="entry name" value="TATA-Binding Protein"/>
    <property type="match status" value="2"/>
</dbReference>
<dbReference type="PANTHER" id="PTHR23308">
    <property type="entry name" value="NUCLEAR INHIBITOR OF PROTEIN PHOSPHATASE-1"/>
    <property type="match status" value="1"/>
</dbReference>
<name>F0W2J9_9STRA</name>
<accession>F0W2J9</accession>
<feature type="compositionally biased region" description="Basic and acidic residues" evidence="1">
    <location>
        <begin position="367"/>
        <end position="376"/>
    </location>
</feature>
<dbReference type="GO" id="GO:0006886">
    <property type="term" value="P:intracellular protein transport"/>
    <property type="evidence" value="ECO:0007669"/>
    <property type="project" value="InterPro"/>
</dbReference>
<organism evidence="3">
    <name type="scientific">Albugo laibachii Nc14</name>
    <dbReference type="NCBI Taxonomy" id="890382"/>
    <lineage>
        <taxon>Eukaryota</taxon>
        <taxon>Sar</taxon>
        <taxon>Stramenopiles</taxon>
        <taxon>Oomycota</taxon>
        <taxon>Peronosporomycetes</taxon>
        <taxon>Albuginales</taxon>
        <taxon>Albuginaceae</taxon>
        <taxon>Albugo</taxon>
    </lineage>
</organism>
<proteinExistence type="predicted"/>
<dbReference type="InterPro" id="IPR008984">
    <property type="entry name" value="SMAD_FHA_dom_sf"/>
</dbReference>
<dbReference type="InterPro" id="IPR015151">
    <property type="entry name" value="B-adaptin_app_sub_C"/>
</dbReference>
<evidence type="ECO:0000256" key="1">
    <source>
        <dbReference type="SAM" id="MobiDB-lite"/>
    </source>
</evidence>